<keyword evidence="10" id="KW-1185">Reference proteome</keyword>
<keyword evidence="3" id="KW-0677">Repeat</keyword>
<name>A0ABR7LGP9_9ACTN</name>
<keyword evidence="1 6" id="KW-0004">4Fe-4S</keyword>
<evidence type="ECO:0000256" key="6">
    <source>
        <dbReference type="PIRNR" id="PIRNR000139"/>
    </source>
</evidence>
<sequence length="448" mass="48724">MNTPNRSDDPLEAGQGRTDRDAPAGTDMLGLINDCVHCGFCLPSCPTYVLWGEEMDSPRGRIHLMKQHAEGEPLSAPMVEHFDRCLGCMACVTSCPSGVQYDRLIEATRAEVQRDHPRTRRDRALREAIFAVFPYPRRLRMLRAPLRAYQRTGFDRLIRRSGLLERISPTLAAMERLAPPLGRAKRLPELIPAHGERRATVGMLTGCVQREFFPGVNAATARVLALEGCEVLIPKGQGCCGALSLHSGREEEAQAFARRAIEEFEHVDAIVVNAAGCGSAMKEYEKLLAGDPEWADRAAAVSAKTRDLAEYLEELGPRSVRHPLPVTVAYHDACHLAHAQGIRAQPRALLKGIPELTVKEIMEADVCCGSAGTYNLMQPEAARDLGDRKAANVTATEAELLVAANPGCTLQIATAMGARGERIAIAHTAEVLDASLRGVGRDAFLAGR</sequence>
<feature type="domain" description="4Fe-4S ferredoxin-type" evidence="8">
    <location>
        <begin position="75"/>
        <end position="99"/>
    </location>
</feature>
<dbReference type="Proteomes" id="UP000805614">
    <property type="component" value="Unassembled WGS sequence"/>
</dbReference>
<keyword evidence="4 6" id="KW-0408">Iron</keyword>
<organism evidence="9 10">
    <name type="scientific">Actinomadura alba</name>
    <dbReference type="NCBI Taxonomy" id="406431"/>
    <lineage>
        <taxon>Bacteria</taxon>
        <taxon>Bacillati</taxon>
        <taxon>Actinomycetota</taxon>
        <taxon>Actinomycetes</taxon>
        <taxon>Streptosporangiales</taxon>
        <taxon>Thermomonosporaceae</taxon>
        <taxon>Actinomadura</taxon>
    </lineage>
</organism>
<dbReference type="InterPro" id="IPR004017">
    <property type="entry name" value="Cys_rich_dom"/>
</dbReference>
<evidence type="ECO:0000259" key="8">
    <source>
        <dbReference type="PROSITE" id="PS51379"/>
    </source>
</evidence>
<dbReference type="Gene3D" id="1.10.1060.10">
    <property type="entry name" value="Alpha-helical ferredoxin"/>
    <property type="match status" value="1"/>
</dbReference>
<dbReference type="Pfam" id="PF13183">
    <property type="entry name" value="Fer4_8"/>
    <property type="match status" value="1"/>
</dbReference>
<dbReference type="PIRSF" id="PIRSF000139">
    <property type="entry name" value="Glc_ox_4Fe-4S"/>
    <property type="match status" value="1"/>
</dbReference>
<dbReference type="InterPro" id="IPR009051">
    <property type="entry name" value="Helical_ferredxn"/>
</dbReference>
<keyword evidence="2 6" id="KW-0479">Metal-binding</keyword>
<comment type="cofactor">
    <cofactor evidence="6">
        <name>[4Fe-4S] cluster</name>
        <dbReference type="ChEBI" id="CHEBI:49883"/>
    </cofactor>
    <text evidence="6">Binds 2 [4Fe-4S] clusters.</text>
</comment>
<keyword evidence="6" id="KW-0813">Transport</keyword>
<comment type="function">
    <text evidence="6">Component of a complex that catalyzes the oxidation of glycolate to glyoxylate.</text>
</comment>
<evidence type="ECO:0000256" key="1">
    <source>
        <dbReference type="ARBA" id="ARBA00022485"/>
    </source>
</evidence>
<dbReference type="PANTHER" id="PTHR32479">
    <property type="entry name" value="GLYCOLATE OXIDASE IRON-SULFUR SUBUNIT"/>
    <property type="match status" value="1"/>
</dbReference>
<dbReference type="EMBL" id="JABVEC010000001">
    <property type="protein sequence ID" value="MBC6464015.1"/>
    <property type="molecule type" value="Genomic_DNA"/>
</dbReference>
<evidence type="ECO:0000313" key="10">
    <source>
        <dbReference type="Proteomes" id="UP000805614"/>
    </source>
</evidence>
<evidence type="ECO:0000256" key="7">
    <source>
        <dbReference type="SAM" id="MobiDB-lite"/>
    </source>
</evidence>
<evidence type="ECO:0000256" key="5">
    <source>
        <dbReference type="ARBA" id="ARBA00023014"/>
    </source>
</evidence>
<gene>
    <name evidence="9" type="ORF">HKK74_00665</name>
</gene>
<keyword evidence="6" id="KW-0249">Electron transport</keyword>
<evidence type="ECO:0000256" key="2">
    <source>
        <dbReference type="ARBA" id="ARBA00022723"/>
    </source>
</evidence>
<evidence type="ECO:0000256" key="3">
    <source>
        <dbReference type="ARBA" id="ARBA00022737"/>
    </source>
</evidence>
<evidence type="ECO:0000256" key="4">
    <source>
        <dbReference type="ARBA" id="ARBA00023004"/>
    </source>
</evidence>
<evidence type="ECO:0000313" key="9">
    <source>
        <dbReference type="EMBL" id="MBC6464015.1"/>
    </source>
</evidence>
<comment type="catalytic activity">
    <reaction evidence="6">
        <text>(R)-lactate + A = pyruvate + AH2</text>
        <dbReference type="Rhea" id="RHEA:15089"/>
        <dbReference type="ChEBI" id="CHEBI:13193"/>
        <dbReference type="ChEBI" id="CHEBI:15361"/>
        <dbReference type="ChEBI" id="CHEBI:16004"/>
        <dbReference type="ChEBI" id="CHEBI:17499"/>
    </reaction>
</comment>
<dbReference type="PANTHER" id="PTHR32479:SF17">
    <property type="entry name" value="GLYCOLATE OXIDASE IRON-SULFUR SUBUNIT"/>
    <property type="match status" value="1"/>
</dbReference>
<feature type="domain" description="4Fe-4S ferredoxin-type" evidence="8">
    <location>
        <begin position="25"/>
        <end position="55"/>
    </location>
</feature>
<reference evidence="9 10" key="1">
    <citation type="submission" date="2020-06" db="EMBL/GenBank/DDBJ databases">
        <title>Actinomadura xiongansis sp. nov., isolated from soil of Baiyangdian.</title>
        <authorList>
            <person name="Zhang X."/>
        </authorList>
    </citation>
    <scope>NUCLEOTIDE SEQUENCE [LARGE SCALE GENOMIC DNA]</scope>
    <source>
        <strain evidence="9 10">HBUM206468</strain>
    </source>
</reference>
<dbReference type="InterPro" id="IPR012257">
    <property type="entry name" value="Glc_ox_4Fe-4S"/>
</dbReference>
<dbReference type="PROSITE" id="PS51379">
    <property type="entry name" value="4FE4S_FER_2"/>
    <property type="match status" value="2"/>
</dbReference>
<comment type="catalytic activity">
    <reaction evidence="6">
        <text>glycolate + A = glyoxylate + AH2</text>
        <dbReference type="Rhea" id="RHEA:21264"/>
        <dbReference type="ChEBI" id="CHEBI:13193"/>
        <dbReference type="ChEBI" id="CHEBI:17499"/>
        <dbReference type="ChEBI" id="CHEBI:29805"/>
        <dbReference type="ChEBI" id="CHEBI:36655"/>
        <dbReference type="EC" id="1.1.99.14"/>
    </reaction>
</comment>
<dbReference type="InterPro" id="IPR017900">
    <property type="entry name" value="4Fe4S_Fe_S_CS"/>
</dbReference>
<protein>
    <recommendedName>
        <fullName evidence="6">Glycolate oxidase iron-sulfur subunit</fullName>
        <ecNumber evidence="6">1.1.99.14</ecNumber>
    </recommendedName>
</protein>
<dbReference type="Pfam" id="PF02754">
    <property type="entry name" value="CCG"/>
    <property type="match status" value="2"/>
</dbReference>
<comment type="caution">
    <text evidence="9">The sequence shown here is derived from an EMBL/GenBank/DDBJ whole genome shotgun (WGS) entry which is preliminary data.</text>
</comment>
<accession>A0ABR7LGP9</accession>
<dbReference type="SUPFAM" id="SSF54862">
    <property type="entry name" value="4Fe-4S ferredoxins"/>
    <property type="match status" value="1"/>
</dbReference>
<proteinExistence type="predicted"/>
<dbReference type="InterPro" id="IPR017896">
    <property type="entry name" value="4Fe4S_Fe-S-bd"/>
</dbReference>
<dbReference type="EC" id="1.1.99.14" evidence="6"/>
<keyword evidence="5 6" id="KW-0411">Iron-sulfur</keyword>
<dbReference type="PROSITE" id="PS00198">
    <property type="entry name" value="4FE4S_FER_1"/>
    <property type="match status" value="1"/>
</dbReference>
<feature type="region of interest" description="Disordered" evidence="7">
    <location>
        <begin position="1"/>
        <end position="23"/>
    </location>
</feature>